<name>A0A6G1QLW3_CHAAH</name>
<keyword evidence="3" id="KW-1185">Reference proteome</keyword>
<evidence type="ECO:0000256" key="1">
    <source>
        <dbReference type="SAM" id="MobiDB-lite"/>
    </source>
</evidence>
<feature type="compositionally biased region" description="Basic and acidic residues" evidence="1">
    <location>
        <begin position="72"/>
        <end position="95"/>
    </location>
</feature>
<feature type="region of interest" description="Disordered" evidence="1">
    <location>
        <begin position="56"/>
        <end position="95"/>
    </location>
</feature>
<dbReference type="Proteomes" id="UP000503349">
    <property type="component" value="Chromosome 19"/>
</dbReference>
<proteinExistence type="predicted"/>
<reference evidence="3" key="2">
    <citation type="submission" date="2019-02" db="EMBL/GenBank/DDBJ databases">
        <title>Opniocepnalus argus Var Kimnra genome.</title>
        <authorList>
            <person name="Zhou C."/>
            <person name="Xiao S."/>
        </authorList>
    </citation>
    <scope>NUCLEOTIDE SEQUENCE [LARGE SCALE GENOMIC DNA]</scope>
</reference>
<evidence type="ECO:0000313" key="2">
    <source>
        <dbReference type="EMBL" id="KAF3703457.1"/>
    </source>
</evidence>
<dbReference type="EMBL" id="CM015730">
    <property type="protein sequence ID" value="KAF3703457.1"/>
    <property type="molecule type" value="Genomic_DNA"/>
</dbReference>
<protein>
    <submittedName>
        <fullName evidence="2">Uncharacterized protein</fullName>
    </submittedName>
</protein>
<dbReference type="AlphaFoldDB" id="A0A6G1QLW3"/>
<gene>
    <name evidence="2" type="ORF">EXN66_Car019145</name>
</gene>
<organism evidence="2 3">
    <name type="scientific">Channa argus</name>
    <name type="common">Northern snakehead</name>
    <name type="synonym">Ophicephalus argus</name>
    <dbReference type="NCBI Taxonomy" id="215402"/>
    <lineage>
        <taxon>Eukaryota</taxon>
        <taxon>Metazoa</taxon>
        <taxon>Chordata</taxon>
        <taxon>Craniata</taxon>
        <taxon>Vertebrata</taxon>
        <taxon>Euteleostomi</taxon>
        <taxon>Actinopterygii</taxon>
        <taxon>Neopterygii</taxon>
        <taxon>Teleostei</taxon>
        <taxon>Neoteleostei</taxon>
        <taxon>Acanthomorphata</taxon>
        <taxon>Anabantaria</taxon>
        <taxon>Anabantiformes</taxon>
        <taxon>Channoidei</taxon>
        <taxon>Channidae</taxon>
        <taxon>Channa</taxon>
    </lineage>
</organism>
<sequence>MAEGNSREVEEVGKWVRGLRPKRRQLPLQHLSLSPESSTVPSLPLYVVEVTAGGAAVSSDGYGYNEKEQEEEERKKEGKIEGRKGRLKETKAKRQIQPDREVVSVYQEHTDLAASSLSVVVPSSSLLQHLPERHQAEQDPNPSTAPSQDHSLINLVLLQAQLSSSPFHIPYLFVFTPSHSPYSGTKITVTTYRAGARTA</sequence>
<reference evidence="2 3" key="1">
    <citation type="submission" date="2019-02" db="EMBL/GenBank/DDBJ databases">
        <title>Opniocepnalus argus genome.</title>
        <authorList>
            <person name="Zhou C."/>
            <person name="Xiao S."/>
        </authorList>
    </citation>
    <scope>NUCLEOTIDE SEQUENCE [LARGE SCALE GENOMIC DNA]</scope>
    <source>
        <strain evidence="2">OARG1902GOOAL</strain>
        <tissue evidence="2">Muscle</tissue>
    </source>
</reference>
<accession>A0A6G1QLW3</accession>
<evidence type="ECO:0000313" key="3">
    <source>
        <dbReference type="Proteomes" id="UP000503349"/>
    </source>
</evidence>